<dbReference type="Pfam" id="PF01987">
    <property type="entry name" value="AIM24"/>
    <property type="match status" value="1"/>
</dbReference>
<dbReference type="InterPro" id="IPR016031">
    <property type="entry name" value="Trp_RNA-bd_attenuator-like_dom"/>
</dbReference>
<dbReference type="Proteomes" id="UP000017081">
    <property type="component" value="Unassembled WGS sequence"/>
</dbReference>
<accession>U7VDW9</accession>
<evidence type="ECO:0000313" key="1">
    <source>
        <dbReference type="EMBL" id="ERT69013.1"/>
    </source>
</evidence>
<name>U7VDW9_9FUSO</name>
<reference evidence="1 2" key="1">
    <citation type="submission" date="2013-08" db="EMBL/GenBank/DDBJ databases">
        <authorList>
            <person name="Weinstock G."/>
            <person name="Sodergren E."/>
            <person name="Wylie T."/>
            <person name="Fulton L."/>
            <person name="Fulton R."/>
            <person name="Fronick C."/>
            <person name="O'Laughlin M."/>
            <person name="Godfrey J."/>
            <person name="Miner T."/>
            <person name="Herter B."/>
            <person name="Appelbaum E."/>
            <person name="Cordes M."/>
            <person name="Lek S."/>
            <person name="Wollam A."/>
            <person name="Pepin K.H."/>
            <person name="Palsikar V.B."/>
            <person name="Mitreva M."/>
            <person name="Wilson R.K."/>
        </authorList>
    </citation>
    <scope>NUCLEOTIDE SEQUENCE [LARGE SCALE GENOMIC DNA]</scope>
    <source>
        <strain evidence="1 2">ATCC BAA-474</strain>
    </source>
</reference>
<dbReference type="PATRIC" id="fig|1319815.3.peg.1075"/>
<evidence type="ECO:0008006" key="3">
    <source>
        <dbReference type="Google" id="ProtNLM"/>
    </source>
</evidence>
<comment type="caution">
    <text evidence="1">The sequence shown here is derived from an EMBL/GenBank/DDBJ whole genome shotgun (WGS) entry which is preliminary data.</text>
</comment>
<dbReference type="RefSeq" id="WP_023050658.1">
    <property type="nucleotide sequence ID" value="NZ_CP173065.2"/>
</dbReference>
<keyword evidence="2" id="KW-1185">Reference proteome</keyword>
<protein>
    <recommendedName>
        <fullName evidence="3">TIGR00266 family protein</fullName>
    </recommendedName>
</protein>
<sequence length="230" mass="24880">MKIVQTSSTSASLVEFQLERGESIRIEPGCMVYKDGCINLEGKVNGGFFAAIGKAFLGGESFFTSVATAKSSGRVAVAPKGFGNIKVLNVSSGNQWYINDGAFLACNTSVDYTSTRQKRLLNSILGGTGGFFILKSKGEGELLVNGFGDLIEIELDGSQSFQIDNGHVVCWQETLDYRLEIASGLFGFKSGEGLLNTFKGKGKVIIQTRNIQSFVDILVDYIPFPKQDKN</sequence>
<dbReference type="EMBL" id="AXZF01000039">
    <property type="protein sequence ID" value="ERT69013.1"/>
    <property type="molecule type" value="Genomic_DNA"/>
</dbReference>
<dbReference type="HOGENOM" id="CLU_040551_4_1_0"/>
<dbReference type="NCBIfam" id="TIGR00266">
    <property type="entry name" value="TIGR00266 family protein"/>
    <property type="match status" value="1"/>
</dbReference>
<dbReference type="PANTHER" id="PTHR43657:SF1">
    <property type="entry name" value="ALTERED INHERITANCE OF MITOCHONDRIA PROTEIN 24, MITOCHONDRIAL"/>
    <property type="match status" value="1"/>
</dbReference>
<gene>
    <name evidence="1" type="ORF">HMPREF0202_01118</name>
</gene>
<dbReference type="InterPro" id="IPR036983">
    <property type="entry name" value="AIM24_sf"/>
</dbReference>
<organism evidence="1 2">
    <name type="scientific">Cetobacterium somerae ATCC BAA-474</name>
    <dbReference type="NCBI Taxonomy" id="1319815"/>
    <lineage>
        <taxon>Bacteria</taxon>
        <taxon>Fusobacteriati</taxon>
        <taxon>Fusobacteriota</taxon>
        <taxon>Fusobacteriia</taxon>
        <taxon>Fusobacteriales</taxon>
        <taxon>Fusobacteriaceae</taxon>
        <taxon>Cetobacterium</taxon>
    </lineage>
</organism>
<dbReference type="SUPFAM" id="SSF51219">
    <property type="entry name" value="TRAP-like"/>
    <property type="match status" value="1"/>
</dbReference>
<dbReference type="Gene3D" id="3.60.160.10">
    <property type="entry name" value="Mitochondrial biogenesis AIM24"/>
    <property type="match status" value="1"/>
</dbReference>
<dbReference type="InterPro" id="IPR002838">
    <property type="entry name" value="AIM24"/>
</dbReference>
<proteinExistence type="predicted"/>
<dbReference type="PANTHER" id="PTHR43657">
    <property type="entry name" value="TRYPTOPHAN RNA-BINDING ATTENUATOR PROTEIN-LIKE PROTEIN"/>
    <property type="match status" value="1"/>
</dbReference>
<dbReference type="AlphaFoldDB" id="U7VDW9"/>
<evidence type="ECO:0000313" key="2">
    <source>
        <dbReference type="Proteomes" id="UP000017081"/>
    </source>
</evidence>
<dbReference type="eggNOG" id="COG2013">
    <property type="taxonomic scope" value="Bacteria"/>
</dbReference>